<dbReference type="RefSeq" id="WP_068833038.1">
    <property type="nucleotide sequence ID" value="NZ_JBHSMX010000013.1"/>
</dbReference>
<dbReference type="SUPFAM" id="SSF51182">
    <property type="entry name" value="RmlC-like cupins"/>
    <property type="match status" value="1"/>
</dbReference>
<gene>
    <name evidence="1" type="ORF">ACFPP7_09400</name>
</gene>
<evidence type="ECO:0000313" key="1">
    <source>
        <dbReference type="EMBL" id="MFC5521128.1"/>
    </source>
</evidence>
<dbReference type="EMBL" id="JBHSMX010000013">
    <property type="protein sequence ID" value="MFC5521128.1"/>
    <property type="molecule type" value="Genomic_DNA"/>
</dbReference>
<dbReference type="Gene3D" id="2.60.120.10">
    <property type="entry name" value="Jelly Rolls"/>
    <property type="match status" value="1"/>
</dbReference>
<reference evidence="2" key="1">
    <citation type="journal article" date="2019" name="Int. J. Syst. Evol. Microbiol.">
        <title>The Global Catalogue of Microorganisms (GCM) 10K type strain sequencing project: providing services to taxonomists for standard genome sequencing and annotation.</title>
        <authorList>
            <consortium name="The Broad Institute Genomics Platform"/>
            <consortium name="The Broad Institute Genome Sequencing Center for Infectious Disease"/>
            <person name="Wu L."/>
            <person name="Ma J."/>
        </authorList>
    </citation>
    <scope>NUCLEOTIDE SEQUENCE [LARGE SCALE GENOMIC DNA]</scope>
    <source>
        <strain evidence="2">CGMCC 4.7277</strain>
    </source>
</reference>
<dbReference type="CDD" id="cd20293">
    <property type="entry name" value="cupin_HutD_N"/>
    <property type="match status" value="1"/>
</dbReference>
<dbReference type="Proteomes" id="UP001596084">
    <property type="component" value="Unassembled WGS sequence"/>
</dbReference>
<dbReference type="PANTHER" id="PTHR37943:SF1">
    <property type="entry name" value="PROTEIN VES"/>
    <property type="match status" value="1"/>
</dbReference>
<evidence type="ECO:0000313" key="2">
    <source>
        <dbReference type="Proteomes" id="UP001596084"/>
    </source>
</evidence>
<dbReference type="Pfam" id="PF05962">
    <property type="entry name" value="HutD"/>
    <property type="match status" value="1"/>
</dbReference>
<protein>
    <submittedName>
        <fullName evidence="1">HutD family protein</fullName>
    </submittedName>
</protein>
<dbReference type="InterPro" id="IPR010282">
    <property type="entry name" value="Uncharacterised_HutD/Ves"/>
</dbReference>
<sequence length="198" mass="21076">MQFFDLAACPPMPWKNGGGSTRELACWPAGAGMQDFGWRVSVATIATPGPFSIFAEVDRVIMLLDGDGVHLRAADGSLDHALDQRWQPLAFSGDAAVDCRLLGGTSTDFNLMLRRGQWRGHVQVANDARPLGKTPAGLCMVLGGRWTLTTPDGTRELSPGQGLWWAEEEVHGALAPIDGPQASAMDAAALAWLPLSPA</sequence>
<name>A0ABW0Q8R7_9BURK</name>
<dbReference type="InterPro" id="IPR014710">
    <property type="entry name" value="RmlC-like_jellyroll"/>
</dbReference>
<keyword evidence="2" id="KW-1185">Reference proteome</keyword>
<organism evidence="1 2">
    <name type="scientific">Polaromonas jejuensis</name>
    <dbReference type="NCBI Taxonomy" id="457502"/>
    <lineage>
        <taxon>Bacteria</taxon>
        <taxon>Pseudomonadati</taxon>
        <taxon>Pseudomonadota</taxon>
        <taxon>Betaproteobacteria</taxon>
        <taxon>Burkholderiales</taxon>
        <taxon>Comamonadaceae</taxon>
        <taxon>Polaromonas</taxon>
    </lineage>
</organism>
<dbReference type="InterPro" id="IPR011051">
    <property type="entry name" value="RmlC_Cupin_sf"/>
</dbReference>
<accession>A0ABW0Q8R7</accession>
<comment type="caution">
    <text evidence="1">The sequence shown here is derived from an EMBL/GenBank/DDBJ whole genome shotgun (WGS) entry which is preliminary data.</text>
</comment>
<dbReference type="PANTHER" id="PTHR37943">
    <property type="entry name" value="PROTEIN VES"/>
    <property type="match status" value="1"/>
</dbReference>
<proteinExistence type="predicted"/>